<sequence>MSITRKDINSMIKSLSNNLQLKTQLDKELYLMEEYKELYSNYPFLLKKLTKVLNDKENLEMLFLLVDKMESINSGKEDKTKVEDELGQQLVDKYMNKN</sequence>
<dbReference type="GeneID" id="9887846"/>
<dbReference type="KEGG" id="vg:9887846"/>
<protein>
    <submittedName>
        <fullName evidence="1">Uncharacterized protein</fullName>
    </submittedName>
</protein>
<dbReference type="Proteomes" id="UP000029781">
    <property type="component" value="Segment"/>
</dbReference>
<accession>E3T5L4</accession>
<organism evidence="1 2">
    <name type="scientific">Cafeteria roenbergensis virus (strain BV-PW1)</name>
    <name type="common">CroV</name>
    <dbReference type="NCBI Taxonomy" id="693272"/>
    <lineage>
        <taxon>Viruses</taxon>
        <taxon>Varidnaviria</taxon>
        <taxon>Bamfordvirae</taxon>
        <taxon>Nucleocytoviricota</taxon>
        <taxon>Megaviricetes</taxon>
        <taxon>Imitervirales</taxon>
        <taxon>Mimiviridae</taxon>
        <taxon>Aliimimivirinae</taxon>
        <taxon>Rheavirus</taxon>
        <taxon>Rheavirus sinusmexicani</taxon>
    </lineage>
</organism>
<evidence type="ECO:0000313" key="2">
    <source>
        <dbReference type="Proteomes" id="UP000029781"/>
    </source>
</evidence>
<reference evidence="1 2" key="1">
    <citation type="journal article" date="2010" name="Proc. Natl. Acad. Sci. U.S.A.">
        <title>Giant virus with a remarkable complement of genes infects marine zooplankton.</title>
        <authorList>
            <person name="Fischer M.G."/>
            <person name="Allen M.J."/>
            <person name="Wilson W.H."/>
            <person name="Suttle C.A."/>
        </authorList>
    </citation>
    <scope>NUCLEOTIDE SEQUENCE [LARGE SCALE GENOMIC DNA]</scope>
    <source>
        <strain evidence="1 2">BV-PW1</strain>
    </source>
</reference>
<name>E3T5L4_CROVB</name>
<dbReference type="RefSeq" id="YP_003970076.1">
    <property type="nucleotide sequence ID" value="NC_014637.1"/>
</dbReference>
<gene>
    <name evidence="1" type="ORF">crov443</name>
</gene>
<evidence type="ECO:0000313" key="1">
    <source>
        <dbReference type="EMBL" id="ADO67477.1"/>
    </source>
</evidence>
<organismHost>
    <name type="scientific">Cafeteria roenbergensis</name>
    <name type="common">Marine flagellate</name>
    <dbReference type="NCBI Taxonomy" id="33653"/>
</organismHost>
<dbReference type="EMBL" id="GU244497">
    <property type="protein sequence ID" value="ADO67477.1"/>
    <property type="molecule type" value="Genomic_DNA"/>
</dbReference>
<proteinExistence type="predicted"/>
<keyword evidence="2" id="KW-1185">Reference proteome</keyword>